<accession>A0ABV6BLI1</accession>
<comment type="caution">
    <text evidence="2">The sequence shown here is derived from an EMBL/GenBank/DDBJ whole genome shotgun (WGS) entry which is preliminary data.</text>
</comment>
<dbReference type="Proteomes" id="UP001589734">
    <property type="component" value="Unassembled WGS sequence"/>
</dbReference>
<keyword evidence="1" id="KW-0812">Transmembrane</keyword>
<evidence type="ECO:0000313" key="2">
    <source>
        <dbReference type="EMBL" id="MFC0076298.1"/>
    </source>
</evidence>
<feature type="transmembrane region" description="Helical" evidence="1">
    <location>
        <begin position="118"/>
        <end position="138"/>
    </location>
</feature>
<organism evidence="2 3">
    <name type="scientific">Flavobacterium procerum</name>
    <dbReference type="NCBI Taxonomy" id="1455569"/>
    <lineage>
        <taxon>Bacteria</taxon>
        <taxon>Pseudomonadati</taxon>
        <taxon>Bacteroidota</taxon>
        <taxon>Flavobacteriia</taxon>
        <taxon>Flavobacteriales</taxon>
        <taxon>Flavobacteriaceae</taxon>
        <taxon>Flavobacterium</taxon>
    </lineage>
</organism>
<keyword evidence="1" id="KW-1133">Transmembrane helix</keyword>
<keyword evidence="3" id="KW-1185">Reference proteome</keyword>
<proteinExistence type="predicted"/>
<dbReference type="RefSeq" id="WP_379684017.1">
    <property type="nucleotide sequence ID" value="NZ_JBHLYW010000005.1"/>
</dbReference>
<keyword evidence="1" id="KW-0472">Membrane</keyword>
<name>A0ABV6BLI1_9FLAO</name>
<feature type="transmembrane region" description="Helical" evidence="1">
    <location>
        <begin position="158"/>
        <end position="184"/>
    </location>
</feature>
<reference evidence="2 3" key="1">
    <citation type="submission" date="2024-09" db="EMBL/GenBank/DDBJ databases">
        <authorList>
            <person name="Sun Q."/>
            <person name="Mori K."/>
        </authorList>
    </citation>
    <scope>NUCLEOTIDE SEQUENCE [LARGE SCALE GENOMIC DNA]</scope>
    <source>
        <strain evidence="2 3">CGMCC 1.12926</strain>
    </source>
</reference>
<evidence type="ECO:0000256" key="1">
    <source>
        <dbReference type="SAM" id="Phobius"/>
    </source>
</evidence>
<gene>
    <name evidence="2" type="ORF">ACFFLS_04565</name>
</gene>
<evidence type="ECO:0000313" key="3">
    <source>
        <dbReference type="Proteomes" id="UP001589734"/>
    </source>
</evidence>
<protein>
    <submittedName>
        <fullName evidence="2">Uncharacterized protein</fullName>
    </submittedName>
</protein>
<sequence>MINKLFSANGYKISSLYLDDESFNFSSKKFTDAEDFIESYDKTMSMATKLEIRYGRIISIKKEENNRSIVIRYKSTFSIPSSCTISFRDDKDYQLFFDCLENDLGLLKTEDRLSPFQAIYGQLFALAVTFAITAFGYFDAINQTDGKIVKASTGKEQIFNILVHILGANGVLLAGGIVTTIILYKISRRVMNPPNQLKFIISDF</sequence>
<dbReference type="EMBL" id="JBHLYW010000005">
    <property type="protein sequence ID" value="MFC0076298.1"/>
    <property type="molecule type" value="Genomic_DNA"/>
</dbReference>